<dbReference type="STRING" id="571913.VV02_01675"/>
<dbReference type="PROSITE" id="PS50011">
    <property type="entry name" value="PROTEIN_KINASE_DOM"/>
    <property type="match status" value="2"/>
</dbReference>
<keyword evidence="3" id="KW-0808">Transferase</keyword>
<evidence type="ECO:0000256" key="3">
    <source>
        <dbReference type="ARBA" id="ARBA00022679"/>
    </source>
</evidence>
<keyword evidence="10" id="KW-1185">Reference proteome</keyword>
<dbReference type="RefSeq" id="WP_052589429.1">
    <property type="nucleotide sequence ID" value="NZ_CP011112.1"/>
</dbReference>
<name>A0A0K1JDU0_9MICO</name>
<dbReference type="GO" id="GO:0005524">
    <property type="term" value="F:ATP binding"/>
    <property type="evidence" value="ECO:0007669"/>
    <property type="project" value="UniProtKB-KW"/>
</dbReference>
<dbReference type="SUPFAM" id="SSF56112">
    <property type="entry name" value="Protein kinase-like (PK-like)"/>
    <property type="match status" value="2"/>
</dbReference>
<dbReference type="EC" id="2.7.11.1" evidence="1"/>
<feature type="domain" description="NERD" evidence="8">
    <location>
        <begin position="14"/>
        <end position="128"/>
    </location>
</feature>
<dbReference type="PANTHER" id="PTHR43289:SF6">
    <property type="entry name" value="SERINE_THREONINE-PROTEIN KINASE NEKL-3"/>
    <property type="match status" value="1"/>
</dbReference>
<dbReference type="PATRIC" id="fig|571913.6.peg.344"/>
<dbReference type="InterPro" id="IPR000719">
    <property type="entry name" value="Prot_kinase_dom"/>
</dbReference>
<dbReference type="GO" id="GO:0004674">
    <property type="term" value="F:protein serine/threonine kinase activity"/>
    <property type="evidence" value="ECO:0007669"/>
    <property type="project" value="UniProtKB-KW"/>
</dbReference>
<dbReference type="InterPro" id="IPR011528">
    <property type="entry name" value="NERD"/>
</dbReference>
<dbReference type="OrthoDB" id="3404503at2"/>
<dbReference type="NCBIfam" id="NF033442">
    <property type="entry name" value="BREX_PglW"/>
    <property type="match status" value="1"/>
</dbReference>
<dbReference type="EMBL" id="CP011112">
    <property type="protein sequence ID" value="AKU14876.1"/>
    <property type="molecule type" value="Genomic_DNA"/>
</dbReference>
<evidence type="ECO:0000313" key="10">
    <source>
        <dbReference type="Proteomes" id="UP000066480"/>
    </source>
</evidence>
<dbReference type="SUPFAM" id="SSF47789">
    <property type="entry name" value="C-terminal domain of RNA polymerase alpha subunit"/>
    <property type="match status" value="1"/>
</dbReference>
<keyword evidence="4" id="KW-0547">Nucleotide-binding</keyword>
<sequence length="1413" mass="152964">MSVGGERWVEVSPSQFTHETEGLALLRATLPDESPFRAWSNFEFRDSRGRWHEVDLLVLGRDQLHLVELKYYSGTLQGDDHRWLRSGHRAEDSPLKLARRKAQYLASKLKDAYYDWVKEKKAPAMDVRRIVPFVQESVFLHHERFRCELSASSAMGLYGLDGGEQQSHLPGISELLFAAPRREPIGPNQEAILAELMARIGLVQRRERQAGSWTIADEALAAGEGWQDWLAHHSVAQQEKARIRFQVTPAGAPESEQRRVRRVAENEYAVMSRLQHDGILRPKDLVQSELGVGLAYDYSESWQRLDLWLAGRPQGIPLVTQLSIVRQIGEALQYAHNSKVVHRELAPDCIWIRDVPGTQDDVRVRVGGWQGAGVLDPANLTHTAAPGVTSLHGSEGSLTSVRSDDGFSAPEGAWSPTADRARIDVFGLGALAFYVIVGQAPATTRATLMTRLREQDGLDLAVELPQVSSELRDLVLKATAPAPTKRIGEVGTFLALLDKGERAANTGDEGPTDPLEATPGDVLDGRFELERRLGQGSTAVGLLVIDHHATGKPQQRVLKVALHDDAGQRLADEAEVLRTLKSPRVVKLFEGPITVGGRQALLLESAGVGTLSAELRERTRLSLDRLERYGNDLLEMVVALDKAGVDHRDIKPSNLGVRLSRGDRAKHLVLFDFSLTRAAASATSAGTPPYLDPFLTGARDHFDSAAERYAAAVVLFEMATGCTPQYGDDPDAPPAAISDDAVVTQDMFDSSLAPRFTSFFTRALARDAARRHETADEMRRAWAAIFPDDATTEPGEEADALAAAATLSTPLAQSGLTPRALSALEPERIETVGELLATDPVRIARLEGVADRTRRHINDRMKQWRKRLGDVAAPKTAVDRAAADNTLEAAAETLIAVATGKGSKARGGPNRAATVRIVLGYGTDIDALATQAQLGASLPDPVTPARASQILSELQRLWASDDTSRALLGTLVDTLMTTLADYGNVVTAHEATMAIERAFSGAETPDHRVAAGLLRLTLERVRELRRADEDSHAATFLRRRDGLVLIAHSQSLLDAADELGRTADLLISQSPNPERTVVPVARASVELAAAVRAHTTEPPETLIAPVRLAHLAAAVSSDAAATASGDLHHRDLSPATALALTFGDGVSTQPMKPSEIRGRVAARFPALAPLPERPALDELLRQASVQFIFDDRQQAYRAPKNAGDTTGLESRQPTYDVRSAPVAVTSDLGRRIEQSIRTRSFLTLGVQADRLARLEQGIVETYDAQLVDITGALLDALRSQAEQSGVPWNAVRAADAEGAGHRARQGLGELVKRSWATVTAVIDEALAATGSSPVVLTEAAPLARYDNMALLARWSDLGSSRARAVWLVAPQLSANQGSMIDGRPVPLATPTQFINLDSAWVDALAATTVTATP</sequence>
<dbReference type="Pfam" id="PF00069">
    <property type="entry name" value="Pkinase"/>
    <property type="match status" value="2"/>
</dbReference>
<dbReference type="Pfam" id="PF08378">
    <property type="entry name" value="NERD"/>
    <property type="match status" value="1"/>
</dbReference>
<organism evidence="9 10">
    <name type="scientific">Luteipulveratus mongoliensis</name>
    <dbReference type="NCBI Taxonomy" id="571913"/>
    <lineage>
        <taxon>Bacteria</taxon>
        <taxon>Bacillati</taxon>
        <taxon>Actinomycetota</taxon>
        <taxon>Actinomycetes</taxon>
        <taxon>Micrococcales</taxon>
        <taxon>Dermacoccaceae</taxon>
        <taxon>Luteipulveratus</taxon>
    </lineage>
</organism>
<keyword evidence="2" id="KW-0723">Serine/threonine-protein kinase</keyword>
<dbReference type="Gene3D" id="3.30.200.20">
    <property type="entry name" value="Phosphorylase Kinase, domain 1"/>
    <property type="match status" value="1"/>
</dbReference>
<evidence type="ECO:0000256" key="4">
    <source>
        <dbReference type="ARBA" id="ARBA00022741"/>
    </source>
</evidence>
<proteinExistence type="predicted"/>
<dbReference type="SMART" id="SM00220">
    <property type="entry name" value="S_TKc"/>
    <property type="match status" value="1"/>
</dbReference>
<dbReference type="InterPro" id="IPR049832">
    <property type="entry name" value="BREX_PglW"/>
</dbReference>
<evidence type="ECO:0000256" key="1">
    <source>
        <dbReference type="ARBA" id="ARBA00012513"/>
    </source>
</evidence>
<dbReference type="PANTHER" id="PTHR43289">
    <property type="entry name" value="MITOGEN-ACTIVATED PROTEIN KINASE KINASE KINASE 20-RELATED"/>
    <property type="match status" value="1"/>
</dbReference>
<dbReference type="Gene3D" id="1.10.510.10">
    <property type="entry name" value="Transferase(Phosphotransferase) domain 1"/>
    <property type="match status" value="2"/>
</dbReference>
<accession>A0A0K1JDU0</accession>
<feature type="domain" description="Protein kinase" evidence="7">
    <location>
        <begin position="214"/>
        <end position="497"/>
    </location>
</feature>
<keyword evidence="5" id="KW-0418">Kinase</keyword>
<keyword evidence="6" id="KW-0067">ATP-binding</keyword>
<reference evidence="9 10" key="1">
    <citation type="submission" date="2015-03" db="EMBL/GenBank/DDBJ databases">
        <title>Luteipulveratus halotolerans sp. nov., a novel actinobacterium (Dermacoccaceae) from Sarawak, Malaysia.</title>
        <authorList>
            <person name="Juboi H."/>
            <person name="Basik A."/>
            <person name="Shamsul S.S."/>
            <person name="Arnold P."/>
            <person name="Schmitt E.K."/>
            <person name="Sanglier J.-J."/>
            <person name="Yeo T."/>
        </authorList>
    </citation>
    <scope>NUCLEOTIDE SEQUENCE [LARGE SCALE GENOMIC DNA]</scope>
    <source>
        <strain evidence="9 10">MN07-A0370</strain>
    </source>
</reference>
<evidence type="ECO:0000256" key="2">
    <source>
        <dbReference type="ARBA" id="ARBA00022527"/>
    </source>
</evidence>
<feature type="domain" description="Protein kinase" evidence="7">
    <location>
        <begin position="527"/>
        <end position="783"/>
    </location>
</feature>
<evidence type="ECO:0000313" key="9">
    <source>
        <dbReference type="EMBL" id="AKU14876.1"/>
    </source>
</evidence>
<dbReference type="PROSITE" id="PS50965">
    <property type="entry name" value="NERD"/>
    <property type="match status" value="1"/>
</dbReference>
<dbReference type="InterPro" id="IPR011009">
    <property type="entry name" value="Kinase-like_dom_sf"/>
</dbReference>
<evidence type="ECO:0000256" key="6">
    <source>
        <dbReference type="ARBA" id="ARBA00022840"/>
    </source>
</evidence>
<dbReference type="KEGG" id="lmoi:VV02_01675"/>
<evidence type="ECO:0000259" key="7">
    <source>
        <dbReference type="PROSITE" id="PS50011"/>
    </source>
</evidence>
<evidence type="ECO:0000256" key="5">
    <source>
        <dbReference type="ARBA" id="ARBA00022777"/>
    </source>
</evidence>
<gene>
    <name evidence="9" type="ORF">VV02_01675</name>
</gene>
<protein>
    <recommendedName>
        <fullName evidence="1">non-specific serine/threonine protein kinase</fullName>
        <ecNumber evidence="1">2.7.11.1</ecNumber>
    </recommendedName>
</protein>
<evidence type="ECO:0000259" key="8">
    <source>
        <dbReference type="PROSITE" id="PS50965"/>
    </source>
</evidence>
<dbReference type="Proteomes" id="UP000066480">
    <property type="component" value="Chromosome"/>
</dbReference>